<protein>
    <submittedName>
        <fullName evidence="1">Uncharacterized protein</fullName>
    </submittedName>
</protein>
<sequence>MGLNLQTNQAKSKISITSNTATCSNKEKTNNTKIQLTPKKRGRKRLPRDVKNSELRTLDDLFSLPLLYLF</sequence>
<reference evidence="1 2" key="1">
    <citation type="journal article" date="2018" name="Sci. Rep.">
        <title>Genomic signatures of local adaptation to the degree of environmental predictability in rotifers.</title>
        <authorList>
            <person name="Franch-Gras L."/>
            <person name="Hahn C."/>
            <person name="Garcia-Roger E.M."/>
            <person name="Carmona M.J."/>
            <person name="Serra M."/>
            <person name="Gomez A."/>
        </authorList>
    </citation>
    <scope>NUCLEOTIDE SEQUENCE [LARGE SCALE GENOMIC DNA]</scope>
    <source>
        <strain evidence="1">HYR1</strain>
    </source>
</reference>
<organism evidence="1 2">
    <name type="scientific">Brachionus plicatilis</name>
    <name type="common">Marine rotifer</name>
    <name type="synonym">Brachionus muelleri</name>
    <dbReference type="NCBI Taxonomy" id="10195"/>
    <lineage>
        <taxon>Eukaryota</taxon>
        <taxon>Metazoa</taxon>
        <taxon>Spiralia</taxon>
        <taxon>Gnathifera</taxon>
        <taxon>Rotifera</taxon>
        <taxon>Eurotatoria</taxon>
        <taxon>Monogononta</taxon>
        <taxon>Pseudotrocha</taxon>
        <taxon>Ploima</taxon>
        <taxon>Brachionidae</taxon>
        <taxon>Brachionus</taxon>
    </lineage>
</organism>
<gene>
    <name evidence="1" type="ORF">BpHYR1_052167</name>
</gene>
<dbReference type="AlphaFoldDB" id="A0A3M7R4F8"/>
<dbReference type="Proteomes" id="UP000276133">
    <property type="component" value="Unassembled WGS sequence"/>
</dbReference>
<keyword evidence="2" id="KW-1185">Reference proteome</keyword>
<comment type="caution">
    <text evidence="1">The sequence shown here is derived from an EMBL/GenBank/DDBJ whole genome shotgun (WGS) entry which is preliminary data.</text>
</comment>
<dbReference type="EMBL" id="REGN01004239">
    <property type="protein sequence ID" value="RNA18480.1"/>
    <property type="molecule type" value="Genomic_DNA"/>
</dbReference>
<evidence type="ECO:0000313" key="2">
    <source>
        <dbReference type="Proteomes" id="UP000276133"/>
    </source>
</evidence>
<evidence type="ECO:0000313" key="1">
    <source>
        <dbReference type="EMBL" id="RNA18480.1"/>
    </source>
</evidence>
<name>A0A3M7R4F8_BRAPC</name>
<accession>A0A3M7R4F8</accession>
<proteinExistence type="predicted"/>